<organism evidence="2 3">
    <name type="scientific">Obba rivulosa</name>
    <dbReference type="NCBI Taxonomy" id="1052685"/>
    <lineage>
        <taxon>Eukaryota</taxon>
        <taxon>Fungi</taxon>
        <taxon>Dikarya</taxon>
        <taxon>Basidiomycota</taxon>
        <taxon>Agaricomycotina</taxon>
        <taxon>Agaricomycetes</taxon>
        <taxon>Polyporales</taxon>
        <taxon>Gelatoporiaceae</taxon>
        <taxon>Obba</taxon>
    </lineage>
</organism>
<protein>
    <submittedName>
        <fullName evidence="2">Uncharacterized protein</fullName>
    </submittedName>
</protein>
<proteinExistence type="predicted"/>
<dbReference type="EMBL" id="KV722338">
    <property type="protein sequence ID" value="OCH95113.1"/>
    <property type="molecule type" value="Genomic_DNA"/>
</dbReference>
<feature type="compositionally biased region" description="Low complexity" evidence="1">
    <location>
        <begin position="1"/>
        <end position="15"/>
    </location>
</feature>
<dbReference type="AlphaFoldDB" id="A0A8E2DSR7"/>
<feature type="compositionally biased region" description="Polar residues" evidence="1">
    <location>
        <begin position="217"/>
        <end position="239"/>
    </location>
</feature>
<keyword evidence="3" id="KW-1185">Reference proteome</keyword>
<dbReference type="Proteomes" id="UP000250043">
    <property type="component" value="Unassembled WGS sequence"/>
</dbReference>
<accession>A0A8E2DSR7</accession>
<feature type="compositionally biased region" description="Polar residues" evidence="1">
    <location>
        <begin position="260"/>
        <end position="272"/>
    </location>
</feature>
<gene>
    <name evidence="2" type="ORF">OBBRIDRAFT_788580</name>
</gene>
<feature type="compositionally biased region" description="Low complexity" evidence="1">
    <location>
        <begin position="386"/>
        <end position="402"/>
    </location>
</feature>
<name>A0A8E2DSR7_9APHY</name>
<reference evidence="2 3" key="1">
    <citation type="submission" date="2016-07" db="EMBL/GenBank/DDBJ databases">
        <title>Draft genome of the white-rot fungus Obba rivulosa 3A-2.</title>
        <authorList>
            <consortium name="DOE Joint Genome Institute"/>
            <person name="Miettinen O."/>
            <person name="Riley R."/>
            <person name="Acob R."/>
            <person name="Barry K."/>
            <person name="Cullen D."/>
            <person name="De Vries R."/>
            <person name="Hainaut M."/>
            <person name="Hatakka A."/>
            <person name="Henrissat B."/>
            <person name="Hilden K."/>
            <person name="Kuo R."/>
            <person name="Labutti K."/>
            <person name="Lipzen A."/>
            <person name="Makela M.R."/>
            <person name="Sandor L."/>
            <person name="Spatafora J.W."/>
            <person name="Grigoriev I.V."/>
            <person name="Hibbett D.S."/>
        </authorList>
    </citation>
    <scope>NUCLEOTIDE SEQUENCE [LARGE SCALE GENOMIC DNA]</scope>
    <source>
        <strain evidence="2 3">3A-2</strain>
    </source>
</reference>
<feature type="compositionally biased region" description="Basic and acidic residues" evidence="1">
    <location>
        <begin position="243"/>
        <end position="252"/>
    </location>
</feature>
<sequence length="424" mass="46022">MRSPPSRAARPLPLSQSPRRLKSQPQQLPPSDSRGDAPTPPASPVKPDVRSGTKESSSPETEVTIREPLAFSPDTHISRESIPSQRPVSSPHEIRRERTEPSIGSPRTHRVTRSRTHDLVITQEHSVVSDSRSPREPSMPGVPPDMPLVCVDRYRKYDRYWYSAPRGSEGDSRTQRWVEENALAAREHVETPREPAPLPPNVTVRSPVRVRRERTEPTITSSPRVAQGNVSSKPSSTTVLAARGDDRPRLETSHLGADRTMNTENLPESVSTYRGARGSPVPSAALGSTQASHETPDDFSHTPFTRAHRESGPGSRVSRTSSDPTARGSSGRGADVVERTYSEPNLPPAQGSPARRRVPGGTVPGTPQRIGRPGSFVSTQNEAAALPLPLSPLHGLNLSPPLQHVASEDLDPRSPHSGALVPSR</sequence>
<evidence type="ECO:0000313" key="2">
    <source>
        <dbReference type="EMBL" id="OCH95113.1"/>
    </source>
</evidence>
<evidence type="ECO:0000256" key="1">
    <source>
        <dbReference type="SAM" id="MobiDB-lite"/>
    </source>
</evidence>
<feature type="compositionally biased region" description="Polar residues" evidence="1">
    <location>
        <begin position="317"/>
        <end position="328"/>
    </location>
</feature>
<evidence type="ECO:0000313" key="3">
    <source>
        <dbReference type="Proteomes" id="UP000250043"/>
    </source>
</evidence>
<feature type="region of interest" description="Disordered" evidence="1">
    <location>
        <begin position="1"/>
        <end position="148"/>
    </location>
</feature>
<feature type="region of interest" description="Disordered" evidence="1">
    <location>
        <begin position="185"/>
        <end position="424"/>
    </location>
</feature>